<proteinExistence type="predicted"/>
<organism evidence="1 2">
    <name type="scientific">Lophiotrema nucula</name>
    <dbReference type="NCBI Taxonomy" id="690887"/>
    <lineage>
        <taxon>Eukaryota</taxon>
        <taxon>Fungi</taxon>
        <taxon>Dikarya</taxon>
        <taxon>Ascomycota</taxon>
        <taxon>Pezizomycotina</taxon>
        <taxon>Dothideomycetes</taxon>
        <taxon>Pleosporomycetidae</taxon>
        <taxon>Pleosporales</taxon>
        <taxon>Lophiotremataceae</taxon>
        <taxon>Lophiotrema</taxon>
    </lineage>
</organism>
<evidence type="ECO:0000313" key="2">
    <source>
        <dbReference type="Proteomes" id="UP000799770"/>
    </source>
</evidence>
<dbReference type="EMBL" id="ML977348">
    <property type="protein sequence ID" value="KAF2108344.1"/>
    <property type="molecule type" value="Genomic_DNA"/>
</dbReference>
<reference evidence="1" key="1">
    <citation type="journal article" date="2020" name="Stud. Mycol.">
        <title>101 Dothideomycetes genomes: a test case for predicting lifestyles and emergence of pathogens.</title>
        <authorList>
            <person name="Haridas S."/>
            <person name="Albert R."/>
            <person name="Binder M."/>
            <person name="Bloem J."/>
            <person name="Labutti K."/>
            <person name="Salamov A."/>
            <person name="Andreopoulos B."/>
            <person name="Baker S."/>
            <person name="Barry K."/>
            <person name="Bills G."/>
            <person name="Bluhm B."/>
            <person name="Cannon C."/>
            <person name="Castanera R."/>
            <person name="Culley D."/>
            <person name="Daum C."/>
            <person name="Ezra D."/>
            <person name="Gonzalez J."/>
            <person name="Henrissat B."/>
            <person name="Kuo A."/>
            <person name="Liang C."/>
            <person name="Lipzen A."/>
            <person name="Lutzoni F."/>
            <person name="Magnuson J."/>
            <person name="Mondo S."/>
            <person name="Nolan M."/>
            <person name="Ohm R."/>
            <person name="Pangilinan J."/>
            <person name="Park H.-J."/>
            <person name="Ramirez L."/>
            <person name="Alfaro M."/>
            <person name="Sun H."/>
            <person name="Tritt A."/>
            <person name="Yoshinaga Y."/>
            <person name="Zwiers L.-H."/>
            <person name="Turgeon B."/>
            <person name="Goodwin S."/>
            <person name="Spatafora J."/>
            <person name="Crous P."/>
            <person name="Grigoriev I."/>
        </authorList>
    </citation>
    <scope>NUCLEOTIDE SEQUENCE</scope>
    <source>
        <strain evidence="1">CBS 627.86</strain>
    </source>
</reference>
<accession>A0A6A5YNQ4</accession>
<gene>
    <name evidence="1" type="ORF">BDV96DRAFT_605711</name>
</gene>
<sequence length="328" mass="37572">MDDPGTYSDGGWEHCCAPGSDIYKDHLPHFKNALLDLELADLEYELAVCQGMYNPDGVASLIAGLFELMVAMAHRRWENNLVSHYPKTVVDLDLARKLGYSDSALRVLARLPYLNTEQLNEDHNQIYRNSRFMRYTTEEDLCKGRRAPFASARSEEIDEWILPLVYPVTGKGLSVILDTKLGVVRVWCQEDGPLEQIPEYNRGQRHHPVLPTNLAFPNYSHKYRYARCVPAAKYLKTLIRSFTDLQRTPNATPYYATGNTRLDQSAEILNYVTVVELYRKCGCPDAFDRAEFTGKLAKWREELHALYQEEAQDRLARKWANMAGGEDV</sequence>
<dbReference type="Proteomes" id="UP000799770">
    <property type="component" value="Unassembled WGS sequence"/>
</dbReference>
<evidence type="ECO:0000313" key="1">
    <source>
        <dbReference type="EMBL" id="KAF2108344.1"/>
    </source>
</evidence>
<keyword evidence="2" id="KW-1185">Reference proteome</keyword>
<name>A0A6A5YNQ4_9PLEO</name>
<dbReference type="AlphaFoldDB" id="A0A6A5YNQ4"/>
<dbReference type="OrthoDB" id="5343383at2759"/>
<protein>
    <submittedName>
        <fullName evidence="1">Uncharacterized protein</fullName>
    </submittedName>
</protein>